<dbReference type="eggNOG" id="KOG0597">
    <property type="taxonomic scope" value="Eukaryota"/>
</dbReference>
<comment type="similarity">
    <text evidence="11">Belongs to the protein kinase superfamily. Ser/Thr protein kinase family. CDPK subfamily.</text>
</comment>
<dbReference type="SUPFAM" id="SSF56112">
    <property type="entry name" value="Protein kinase-like (PK-like)"/>
    <property type="match status" value="1"/>
</dbReference>
<dbReference type="STRING" id="5888.A0CA59"/>
<dbReference type="OMA" id="NTMQYFD"/>
<dbReference type="GO" id="GO:0000407">
    <property type="term" value="C:phagophore assembly site"/>
    <property type="evidence" value="ECO:0000318"/>
    <property type="project" value="GO_Central"/>
</dbReference>
<dbReference type="GeneID" id="5020858"/>
<protein>
    <recommendedName>
        <fullName evidence="2">non-specific serine/threonine protein kinase</fullName>
        <ecNumber evidence="2">2.7.11.1</ecNumber>
    </recommendedName>
</protein>
<dbReference type="GO" id="GO:0005737">
    <property type="term" value="C:cytoplasm"/>
    <property type="evidence" value="ECO:0000318"/>
    <property type="project" value="GO_Central"/>
</dbReference>
<evidence type="ECO:0000256" key="13">
    <source>
        <dbReference type="ARBA" id="ARBA00048679"/>
    </source>
</evidence>
<dbReference type="InterPro" id="IPR045269">
    <property type="entry name" value="Atg1-like"/>
</dbReference>
<dbReference type="OrthoDB" id="346907at2759"/>
<evidence type="ECO:0000313" key="17">
    <source>
        <dbReference type="Proteomes" id="UP000000600"/>
    </source>
</evidence>
<dbReference type="FunFam" id="3.30.200.20:FF:000315">
    <property type="entry name" value="Calcium-dependent protein kinase 3"/>
    <property type="match status" value="1"/>
</dbReference>
<reference evidence="16 17" key="1">
    <citation type="journal article" date="2006" name="Nature">
        <title>Global trends of whole-genome duplications revealed by the ciliate Paramecium tetraurelia.</title>
        <authorList>
            <consortium name="Genoscope"/>
            <person name="Aury J.-M."/>
            <person name="Jaillon O."/>
            <person name="Duret L."/>
            <person name="Noel B."/>
            <person name="Jubin C."/>
            <person name="Porcel B.M."/>
            <person name="Segurens B."/>
            <person name="Daubin V."/>
            <person name="Anthouard V."/>
            <person name="Aiach N."/>
            <person name="Arnaiz O."/>
            <person name="Billaut A."/>
            <person name="Beisson J."/>
            <person name="Blanc I."/>
            <person name="Bouhouche K."/>
            <person name="Camara F."/>
            <person name="Duharcourt S."/>
            <person name="Guigo R."/>
            <person name="Gogendeau D."/>
            <person name="Katinka M."/>
            <person name="Keller A.-M."/>
            <person name="Kissmehl R."/>
            <person name="Klotz C."/>
            <person name="Koll F."/>
            <person name="Le Moue A."/>
            <person name="Lepere C."/>
            <person name="Malinsky S."/>
            <person name="Nowacki M."/>
            <person name="Nowak J.K."/>
            <person name="Plattner H."/>
            <person name="Poulain J."/>
            <person name="Ruiz F."/>
            <person name="Serrano V."/>
            <person name="Zagulski M."/>
            <person name="Dessen P."/>
            <person name="Betermier M."/>
            <person name="Weissenbach J."/>
            <person name="Scarpelli C."/>
            <person name="Schachter V."/>
            <person name="Sperling L."/>
            <person name="Meyer E."/>
            <person name="Cohen J."/>
            <person name="Wincker P."/>
        </authorList>
    </citation>
    <scope>NUCLEOTIDE SEQUENCE [LARGE SCALE GENOMIC DNA]</scope>
    <source>
        <strain evidence="16 17">Stock d4-2</strain>
    </source>
</reference>
<accession>A0CA59</accession>
<evidence type="ECO:0000256" key="5">
    <source>
        <dbReference type="ARBA" id="ARBA00022723"/>
    </source>
</evidence>
<keyword evidence="17" id="KW-1185">Reference proteome</keyword>
<dbReference type="GO" id="GO:0005524">
    <property type="term" value="F:ATP binding"/>
    <property type="evidence" value="ECO:0007669"/>
    <property type="project" value="UniProtKB-UniRule"/>
</dbReference>
<dbReference type="GO" id="GO:0004674">
    <property type="term" value="F:protein serine/threonine kinase activity"/>
    <property type="evidence" value="ECO:0000318"/>
    <property type="project" value="GO_Central"/>
</dbReference>
<comment type="cofactor">
    <cofactor evidence="1">
        <name>Mg(2+)</name>
        <dbReference type="ChEBI" id="CHEBI:18420"/>
    </cofactor>
</comment>
<evidence type="ECO:0000256" key="11">
    <source>
        <dbReference type="ARBA" id="ARBA00024334"/>
    </source>
</evidence>
<dbReference type="InterPro" id="IPR000719">
    <property type="entry name" value="Prot_kinase_dom"/>
</dbReference>
<dbReference type="AlphaFoldDB" id="A0CA59"/>
<evidence type="ECO:0000256" key="10">
    <source>
        <dbReference type="ARBA" id="ARBA00022840"/>
    </source>
</evidence>
<dbReference type="EMBL" id="CT868053">
    <property type="protein sequence ID" value="CAK67676.1"/>
    <property type="molecule type" value="Genomic_DNA"/>
</dbReference>
<feature type="domain" description="Protein kinase" evidence="15">
    <location>
        <begin position="17"/>
        <end position="275"/>
    </location>
</feature>
<evidence type="ECO:0000256" key="12">
    <source>
        <dbReference type="ARBA" id="ARBA00047899"/>
    </source>
</evidence>
<name>A0CA59_PARTE</name>
<dbReference type="Pfam" id="PF00069">
    <property type="entry name" value="Pkinase"/>
    <property type="match status" value="1"/>
</dbReference>
<dbReference type="GO" id="GO:0005776">
    <property type="term" value="C:autophagosome"/>
    <property type="evidence" value="ECO:0000318"/>
    <property type="project" value="GO_Central"/>
</dbReference>
<evidence type="ECO:0000256" key="1">
    <source>
        <dbReference type="ARBA" id="ARBA00001946"/>
    </source>
</evidence>
<evidence type="ECO:0000256" key="14">
    <source>
        <dbReference type="PROSITE-ProRule" id="PRU10141"/>
    </source>
</evidence>
<dbReference type="GO" id="GO:0000045">
    <property type="term" value="P:autophagosome assembly"/>
    <property type="evidence" value="ECO:0000318"/>
    <property type="project" value="GO_Central"/>
</dbReference>
<dbReference type="RefSeq" id="XP_001435073.1">
    <property type="nucleotide sequence ID" value="XM_001435036.1"/>
</dbReference>
<dbReference type="PROSITE" id="PS50011">
    <property type="entry name" value="PROTEIN_KINASE_DOM"/>
    <property type="match status" value="1"/>
</dbReference>
<keyword evidence="9" id="KW-0106">Calcium</keyword>
<evidence type="ECO:0000256" key="7">
    <source>
        <dbReference type="ARBA" id="ARBA00022741"/>
    </source>
</evidence>
<comment type="catalytic activity">
    <reaction evidence="12">
        <text>L-threonyl-[protein] + ATP = O-phospho-L-threonyl-[protein] + ADP + H(+)</text>
        <dbReference type="Rhea" id="RHEA:46608"/>
        <dbReference type="Rhea" id="RHEA-COMP:11060"/>
        <dbReference type="Rhea" id="RHEA-COMP:11605"/>
        <dbReference type="ChEBI" id="CHEBI:15378"/>
        <dbReference type="ChEBI" id="CHEBI:30013"/>
        <dbReference type="ChEBI" id="CHEBI:30616"/>
        <dbReference type="ChEBI" id="CHEBI:61977"/>
        <dbReference type="ChEBI" id="CHEBI:456216"/>
        <dbReference type="EC" id="2.7.11.1"/>
    </reaction>
</comment>
<sequence>MQQQLEQSVRRLGDYQFDTKYLLGEGAFGKVYRGSKLTTNQEVAIKKIDSSMINKDQYLIDALNFEIQIMKQLDHPNIVKFIDKFNTDRSIYIVTEYCADGDLRNIMKGRRIPESEVNQIFCQLASGFKELVKANIIHRDLKPANIMNHRGVVKIADFGFAKIVDNFSGDLLRTCVGSPLYMAPQILKREKYTTKSDIWSLGVIYYEMIYGMAPWTGVDEKSLTMNVMKQPLRFPASTQLSDFGKGFLSRALEKEESKRMEWAELFAMFESEQNLGAIQFNANMNGSYILDQPQPQSQPLVQPQPLSQQIQQSDASSQKFLCQLNNYNLQRMQINFSHFVNVEMTQHISSIAQYQKKEMHFEMLCLLSAKFTSNSFKLLQSNVLALFEQYKRTAEYIRFISQLQQESQLASELFQNTMQYFDRIGLLSNLRLSADFSQFIEGGDLGLNQLISVEKIIKERVISISKQVLQSAKENDVFSLLDYMMEMCLTRSKIMNGNTNIDFSLIHEKKQTSDQQGQLNFKLNELYSY</sequence>
<keyword evidence="3" id="KW-0723">Serine/threonine-protein kinase</keyword>
<dbReference type="GO" id="GO:0010506">
    <property type="term" value="P:regulation of autophagy"/>
    <property type="evidence" value="ECO:0000318"/>
    <property type="project" value="GO_Central"/>
</dbReference>
<keyword evidence="6" id="KW-0677">Repeat</keyword>
<feature type="binding site" evidence="14">
    <location>
        <position position="47"/>
    </location>
    <ligand>
        <name>ATP</name>
        <dbReference type="ChEBI" id="CHEBI:30616"/>
    </ligand>
</feature>
<dbReference type="Proteomes" id="UP000000600">
    <property type="component" value="Unassembled WGS sequence"/>
</dbReference>
<evidence type="ECO:0000256" key="9">
    <source>
        <dbReference type="ARBA" id="ARBA00022837"/>
    </source>
</evidence>
<dbReference type="PANTHER" id="PTHR24348:SF22">
    <property type="entry name" value="NON-SPECIFIC SERINE_THREONINE PROTEIN KINASE"/>
    <property type="match status" value="1"/>
</dbReference>
<proteinExistence type="inferred from homology"/>
<evidence type="ECO:0000256" key="6">
    <source>
        <dbReference type="ARBA" id="ARBA00022737"/>
    </source>
</evidence>
<dbReference type="GO" id="GO:0046872">
    <property type="term" value="F:metal ion binding"/>
    <property type="evidence" value="ECO:0007669"/>
    <property type="project" value="UniProtKB-KW"/>
</dbReference>
<evidence type="ECO:0000256" key="4">
    <source>
        <dbReference type="ARBA" id="ARBA00022679"/>
    </source>
</evidence>
<dbReference type="GO" id="GO:0016020">
    <property type="term" value="C:membrane"/>
    <property type="evidence" value="ECO:0000318"/>
    <property type="project" value="GO_Central"/>
</dbReference>
<keyword evidence="8" id="KW-0418">Kinase</keyword>
<dbReference type="GO" id="GO:0005829">
    <property type="term" value="C:cytosol"/>
    <property type="evidence" value="ECO:0000318"/>
    <property type="project" value="GO_Central"/>
</dbReference>
<evidence type="ECO:0000256" key="2">
    <source>
        <dbReference type="ARBA" id="ARBA00012513"/>
    </source>
</evidence>
<evidence type="ECO:0000256" key="8">
    <source>
        <dbReference type="ARBA" id="ARBA00022777"/>
    </source>
</evidence>
<dbReference type="PANTHER" id="PTHR24348">
    <property type="entry name" value="SERINE/THREONINE-PROTEIN KINASE UNC-51-RELATED"/>
    <property type="match status" value="1"/>
</dbReference>
<keyword evidence="5" id="KW-0479">Metal-binding</keyword>
<keyword evidence="10 14" id="KW-0067">ATP-binding</keyword>
<dbReference type="HOGENOM" id="CLU_000288_37_6_1"/>
<dbReference type="KEGG" id="ptm:GSPATT00036456001"/>
<dbReference type="EC" id="2.7.11.1" evidence="2"/>
<dbReference type="Gene3D" id="1.10.510.10">
    <property type="entry name" value="Transferase(Phosphotransferase) domain 1"/>
    <property type="match status" value="1"/>
</dbReference>
<dbReference type="InterPro" id="IPR011009">
    <property type="entry name" value="Kinase-like_dom_sf"/>
</dbReference>
<comment type="catalytic activity">
    <reaction evidence="13">
        <text>L-seryl-[protein] + ATP = O-phospho-L-seryl-[protein] + ADP + H(+)</text>
        <dbReference type="Rhea" id="RHEA:17989"/>
        <dbReference type="Rhea" id="RHEA-COMP:9863"/>
        <dbReference type="Rhea" id="RHEA-COMP:11604"/>
        <dbReference type="ChEBI" id="CHEBI:15378"/>
        <dbReference type="ChEBI" id="CHEBI:29999"/>
        <dbReference type="ChEBI" id="CHEBI:30616"/>
        <dbReference type="ChEBI" id="CHEBI:83421"/>
        <dbReference type="ChEBI" id="CHEBI:456216"/>
        <dbReference type="EC" id="2.7.11.1"/>
    </reaction>
</comment>
<dbReference type="PROSITE" id="PS00107">
    <property type="entry name" value="PROTEIN_KINASE_ATP"/>
    <property type="match status" value="1"/>
</dbReference>
<dbReference type="InParanoid" id="A0CA59"/>
<organism evidence="16 17">
    <name type="scientific">Paramecium tetraurelia</name>
    <dbReference type="NCBI Taxonomy" id="5888"/>
    <lineage>
        <taxon>Eukaryota</taxon>
        <taxon>Sar</taxon>
        <taxon>Alveolata</taxon>
        <taxon>Ciliophora</taxon>
        <taxon>Intramacronucleata</taxon>
        <taxon>Oligohymenophorea</taxon>
        <taxon>Peniculida</taxon>
        <taxon>Parameciidae</taxon>
        <taxon>Paramecium</taxon>
    </lineage>
</organism>
<evidence type="ECO:0000259" key="15">
    <source>
        <dbReference type="PROSITE" id="PS50011"/>
    </source>
</evidence>
<dbReference type="InterPro" id="IPR017441">
    <property type="entry name" value="Protein_kinase_ATP_BS"/>
</dbReference>
<gene>
    <name evidence="16" type="ORF">GSPATT00036456001</name>
</gene>
<dbReference type="FunFam" id="1.10.510.10:FF:000654">
    <property type="entry name" value="Protein kinase, putative"/>
    <property type="match status" value="1"/>
</dbReference>
<keyword evidence="7 14" id="KW-0547">Nucleotide-binding</keyword>
<evidence type="ECO:0000256" key="3">
    <source>
        <dbReference type="ARBA" id="ARBA00022527"/>
    </source>
</evidence>
<evidence type="ECO:0000313" key="16">
    <source>
        <dbReference type="EMBL" id="CAK67676.1"/>
    </source>
</evidence>
<keyword evidence="4" id="KW-0808">Transferase</keyword>
<dbReference type="SMART" id="SM00220">
    <property type="entry name" value="S_TKc"/>
    <property type="match status" value="1"/>
</dbReference>